<dbReference type="RefSeq" id="WP_198882736.1">
    <property type="nucleotide sequence ID" value="NZ_JAEKJA010000011.1"/>
</dbReference>
<keyword evidence="2" id="KW-0560">Oxidoreductase</keyword>
<dbReference type="GO" id="GO:0016491">
    <property type="term" value="F:oxidoreductase activity"/>
    <property type="evidence" value="ECO:0007669"/>
    <property type="project" value="UniProtKB-KW"/>
</dbReference>
<sequence length="250" mass="26278">MSEPRSALVTGAARRIGRAIASDLAAHGYAVAIHAHRSVDAAHELATDLAAAHGVATGVVTGDLADPDDVARLVPAATEAVGPLGVLVNNASIFEADEAPHLDSALWRRQMAINAEAPAMLASAFARIAGRGLVVNLIDQRVWKPTPRYASYSASKATLWWLTRTLAQALAPAVRVVAVAPGPVLPAASQSQDEFDRLTSTILLQRAPALAEFGKTIRFLHDTPSLTGQMIALDGGQHLGWETPDALVNE</sequence>
<dbReference type="SUPFAM" id="SSF51735">
    <property type="entry name" value="NAD(P)-binding Rossmann-fold domains"/>
    <property type="match status" value="1"/>
</dbReference>
<dbReference type="Pfam" id="PF00106">
    <property type="entry name" value="adh_short"/>
    <property type="match status" value="1"/>
</dbReference>
<dbReference type="AlphaFoldDB" id="A0A934MI59"/>
<dbReference type="Proteomes" id="UP000609531">
    <property type="component" value="Unassembled WGS sequence"/>
</dbReference>
<comment type="similarity">
    <text evidence="1 3">Belongs to the short-chain dehydrogenases/reductases (SDR) family.</text>
</comment>
<evidence type="ECO:0000313" key="5">
    <source>
        <dbReference type="Proteomes" id="UP000609531"/>
    </source>
</evidence>
<reference evidence="4" key="1">
    <citation type="submission" date="2020-12" db="EMBL/GenBank/DDBJ databases">
        <title>Bacterial taxonomy.</title>
        <authorList>
            <person name="Pan X."/>
        </authorList>
    </citation>
    <scope>NUCLEOTIDE SEQUENCE</scope>
    <source>
        <strain evidence="4">B2012</strain>
    </source>
</reference>
<protein>
    <submittedName>
        <fullName evidence="4">SDR family oxidoreductase</fullName>
    </submittedName>
</protein>
<gene>
    <name evidence="4" type="ORF">JCR33_14085</name>
</gene>
<dbReference type="NCBIfam" id="NF006597">
    <property type="entry name" value="PRK09134.1"/>
    <property type="match status" value="1"/>
</dbReference>
<name>A0A934MI59_9HYPH</name>
<accession>A0A934MI59</accession>
<dbReference type="PRINTS" id="PR00080">
    <property type="entry name" value="SDRFAMILY"/>
</dbReference>
<comment type="caution">
    <text evidence="4">The sequence shown here is derived from an EMBL/GenBank/DDBJ whole genome shotgun (WGS) entry which is preliminary data.</text>
</comment>
<dbReference type="EMBL" id="JAEKJA010000011">
    <property type="protein sequence ID" value="MBJ3776831.1"/>
    <property type="molecule type" value="Genomic_DNA"/>
</dbReference>
<dbReference type="PRINTS" id="PR00081">
    <property type="entry name" value="GDHRDH"/>
</dbReference>
<dbReference type="InterPro" id="IPR002347">
    <property type="entry name" value="SDR_fam"/>
</dbReference>
<dbReference type="InterPro" id="IPR036291">
    <property type="entry name" value="NAD(P)-bd_dom_sf"/>
</dbReference>
<organism evidence="4 5">
    <name type="scientific">Acuticoccus mangrovi</name>
    <dbReference type="NCBI Taxonomy" id="2796142"/>
    <lineage>
        <taxon>Bacteria</taxon>
        <taxon>Pseudomonadati</taxon>
        <taxon>Pseudomonadota</taxon>
        <taxon>Alphaproteobacteria</taxon>
        <taxon>Hyphomicrobiales</taxon>
        <taxon>Amorphaceae</taxon>
        <taxon>Acuticoccus</taxon>
    </lineage>
</organism>
<evidence type="ECO:0000256" key="3">
    <source>
        <dbReference type="RuleBase" id="RU000363"/>
    </source>
</evidence>
<keyword evidence="5" id="KW-1185">Reference proteome</keyword>
<dbReference type="PANTHER" id="PTHR43639:SF1">
    <property type="entry name" value="SHORT-CHAIN DEHYDROGENASE_REDUCTASE FAMILY PROTEIN"/>
    <property type="match status" value="1"/>
</dbReference>
<dbReference type="PANTHER" id="PTHR43639">
    <property type="entry name" value="OXIDOREDUCTASE, SHORT-CHAIN DEHYDROGENASE/REDUCTASE FAMILY (AFU_ORTHOLOGUE AFUA_5G02870)"/>
    <property type="match status" value="1"/>
</dbReference>
<evidence type="ECO:0000256" key="2">
    <source>
        <dbReference type="ARBA" id="ARBA00023002"/>
    </source>
</evidence>
<proteinExistence type="inferred from homology"/>
<evidence type="ECO:0000313" key="4">
    <source>
        <dbReference type="EMBL" id="MBJ3776831.1"/>
    </source>
</evidence>
<dbReference type="Gene3D" id="3.40.50.720">
    <property type="entry name" value="NAD(P)-binding Rossmann-like Domain"/>
    <property type="match status" value="1"/>
</dbReference>
<evidence type="ECO:0000256" key="1">
    <source>
        <dbReference type="ARBA" id="ARBA00006484"/>
    </source>
</evidence>